<keyword evidence="5" id="KW-0325">Glycoprotein</keyword>
<dbReference type="GO" id="GO:0005794">
    <property type="term" value="C:Golgi apparatus"/>
    <property type="evidence" value="ECO:0007669"/>
    <property type="project" value="UniProtKB-SubCell"/>
</dbReference>
<name>A0A6J8A0P4_MYTCO</name>
<feature type="domain" description="FAM20 C-terminal" evidence="7">
    <location>
        <begin position="1"/>
        <end position="71"/>
    </location>
</feature>
<feature type="domain" description="FAM20 C-terminal" evidence="7">
    <location>
        <begin position="74"/>
        <end position="156"/>
    </location>
</feature>
<proteinExistence type="inferred from homology"/>
<reference evidence="8 9" key="1">
    <citation type="submission" date="2020-06" db="EMBL/GenBank/DDBJ databases">
        <authorList>
            <person name="Li R."/>
            <person name="Bekaert M."/>
        </authorList>
    </citation>
    <scope>NUCLEOTIDE SEQUENCE [LARGE SCALE GENOMIC DNA]</scope>
    <source>
        <strain evidence="9">wild</strain>
    </source>
</reference>
<dbReference type="PANTHER" id="PTHR12450:SF22">
    <property type="entry name" value="EXTRACELLULAR SERINE_THREONINE PROTEIN CG31145"/>
    <property type="match status" value="1"/>
</dbReference>
<evidence type="ECO:0000259" key="7">
    <source>
        <dbReference type="Pfam" id="PF06702"/>
    </source>
</evidence>
<dbReference type="EMBL" id="CACVKT020000382">
    <property type="protein sequence ID" value="CAC5358646.1"/>
    <property type="molecule type" value="Genomic_DNA"/>
</dbReference>
<feature type="binding site" evidence="6">
    <location>
        <begin position="7"/>
        <end position="10"/>
    </location>
    <ligand>
        <name>ATP</name>
        <dbReference type="ChEBI" id="CHEBI:30616"/>
    </ligand>
</feature>
<gene>
    <name evidence="8" type="ORF">MCOR_1807</name>
</gene>
<keyword evidence="6" id="KW-0547">Nucleotide-binding</keyword>
<evidence type="ECO:0000256" key="1">
    <source>
        <dbReference type="ARBA" id="ARBA00004555"/>
    </source>
</evidence>
<keyword evidence="8" id="KW-0808">Transferase</keyword>
<accession>A0A6J8A0P4</accession>
<evidence type="ECO:0000256" key="3">
    <source>
        <dbReference type="ARBA" id="ARBA00023034"/>
    </source>
</evidence>
<comment type="similarity">
    <text evidence="2">Belongs to the FAM20 family.</text>
</comment>
<evidence type="ECO:0000313" key="8">
    <source>
        <dbReference type="EMBL" id="CAC5358646.1"/>
    </source>
</evidence>
<comment type="subcellular location">
    <subcellularLocation>
        <location evidence="1">Golgi apparatus</location>
    </subcellularLocation>
</comment>
<sequence length="165" mass="19601">MLEGSFATFLPPEKIAARKTWRNPWKRSYNKQRNAYWEAYDDLCAKVKQRAQYDKGRRLLDLIDMHIFLFFSRFGKSIHDEMSILAPIYQCCQIRYSTFLKLEKLYLGPEKLSSETRQSLSKDSISPILTEPHLYALDRRIIKVLKEIYTCIEDGKRIDEVIIDR</sequence>
<protein>
    <submittedName>
        <fullName evidence="8">FAM20C</fullName>
        <ecNumber evidence="8">2.7.11.1</ecNumber>
    </submittedName>
</protein>
<dbReference type="Pfam" id="PF06702">
    <property type="entry name" value="Fam20C"/>
    <property type="match status" value="2"/>
</dbReference>
<dbReference type="InterPro" id="IPR024869">
    <property type="entry name" value="FAM20"/>
</dbReference>
<keyword evidence="6" id="KW-0067">ATP-binding</keyword>
<evidence type="ECO:0000256" key="6">
    <source>
        <dbReference type="PIRSR" id="PIRSR624869-2"/>
    </source>
</evidence>
<dbReference type="Proteomes" id="UP000507470">
    <property type="component" value="Unassembled WGS sequence"/>
</dbReference>
<dbReference type="InterPro" id="IPR009581">
    <property type="entry name" value="FAM20_C"/>
</dbReference>
<evidence type="ECO:0000256" key="4">
    <source>
        <dbReference type="ARBA" id="ARBA00023157"/>
    </source>
</evidence>
<dbReference type="GO" id="GO:0005524">
    <property type="term" value="F:ATP binding"/>
    <property type="evidence" value="ECO:0007669"/>
    <property type="project" value="UniProtKB-KW"/>
</dbReference>
<keyword evidence="3" id="KW-0333">Golgi apparatus</keyword>
<evidence type="ECO:0000313" key="9">
    <source>
        <dbReference type="Proteomes" id="UP000507470"/>
    </source>
</evidence>
<evidence type="ECO:0000256" key="2">
    <source>
        <dbReference type="ARBA" id="ARBA00006557"/>
    </source>
</evidence>
<dbReference type="GO" id="GO:0004674">
    <property type="term" value="F:protein serine/threonine kinase activity"/>
    <property type="evidence" value="ECO:0007669"/>
    <property type="project" value="UniProtKB-EC"/>
</dbReference>
<keyword evidence="4" id="KW-1015">Disulfide bond</keyword>
<dbReference type="AlphaFoldDB" id="A0A6J8A0P4"/>
<keyword evidence="9" id="KW-1185">Reference proteome</keyword>
<dbReference type="OrthoDB" id="8583677at2759"/>
<dbReference type="EC" id="2.7.11.1" evidence="8"/>
<evidence type="ECO:0000256" key="5">
    <source>
        <dbReference type="ARBA" id="ARBA00023180"/>
    </source>
</evidence>
<organism evidence="8 9">
    <name type="scientific">Mytilus coruscus</name>
    <name type="common">Sea mussel</name>
    <dbReference type="NCBI Taxonomy" id="42192"/>
    <lineage>
        <taxon>Eukaryota</taxon>
        <taxon>Metazoa</taxon>
        <taxon>Spiralia</taxon>
        <taxon>Lophotrochozoa</taxon>
        <taxon>Mollusca</taxon>
        <taxon>Bivalvia</taxon>
        <taxon>Autobranchia</taxon>
        <taxon>Pteriomorphia</taxon>
        <taxon>Mytilida</taxon>
        <taxon>Mytiloidea</taxon>
        <taxon>Mytilidae</taxon>
        <taxon>Mytilinae</taxon>
        <taxon>Mytilus</taxon>
    </lineage>
</organism>
<dbReference type="PANTHER" id="PTHR12450">
    <property type="entry name" value="DENTIN MATRIX PROTEIN 4 PROTEIN FAM20"/>
    <property type="match status" value="1"/>
</dbReference>